<dbReference type="AlphaFoldDB" id="A0A0C3G0S6"/>
<gene>
    <name evidence="1" type="ORF">PILCRDRAFT_198197</name>
</gene>
<evidence type="ECO:0000313" key="1">
    <source>
        <dbReference type="EMBL" id="KIM89820.1"/>
    </source>
</evidence>
<proteinExistence type="predicted"/>
<sequence>MGACAPNLAGVKEKVSSGGEADPSVFNVACRRNFRCLSKVYGQSANMISFHQPIPAIKDIECNDIMSLARLTFCPTTEVNDKTLINDE</sequence>
<accession>A0A0C3G0S6</accession>
<dbReference type="EMBL" id="KN832974">
    <property type="protein sequence ID" value="KIM89820.1"/>
    <property type="molecule type" value="Genomic_DNA"/>
</dbReference>
<evidence type="ECO:0000313" key="2">
    <source>
        <dbReference type="Proteomes" id="UP000054166"/>
    </source>
</evidence>
<organism evidence="1 2">
    <name type="scientific">Piloderma croceum (strain F 1598)</name>
    <dbReference type="NCBI Taxonomy" id="765440"/>
    <lineage>
        <taxon>Eukaryota</taxon>
        <taxon>Fungi</taxon>
        <taxon>Dikarya</taxon>
        <taxon>Basidiomycota</taxon>
        <taxon>Agaricomycotina</taxon>
        <taxon>Agaricomycetes</taxon>
        <taxon>Agaricomycetidae</taxon>
        <taxon>Atheliales</taxon>
        <taxon>Atheliaceae</taxon>
        <taxon>Piloderma</taxon>
    </lineage>
</organism>
<dbReference type="HOGENOM" id="CLU_2469872_0_0_1"/>
<reference evidence="1 2" key="1">
    <citation type="submission" date="2014-04" db="EMBL/GenBank/DDBJ databases">
        <authorList>
            <consortium name="DOE Joint Genome Institute"/>
            <person name="Kuo A."/>
            <person name="Tarkka M."/>
            <person name="Buscot F."/>
            <person name="Kohler A."/>
            <person name="Nagy L.G."/>
            <person name="Floudas D."/>
            <person name="Copeland A."/>
            <person name="Barry K.W."/>
            <person name="Cichocki N."/>
            <person name="Veneault-Fourrey C."/>
            <person name="LaButti K."/>
            <person name="Lindquist E.A."/>
            <person name="Lipzen A."/>
            <person name="Lundell T."/>
            <person name="Morin E."/>
            <person name="Murat C."/>
            <person name="Sun H."/>
            <person name="Tunlid A."/>
            <person name="Henrissat B."/>
            <person name="Grigoriev I.V."/>
            <person name="Hibbett D.S."/>
            <person name="Martin F."/>
            <person name="Nordberg H.P."/>
            <person name="Cantor M.N."/>
            <person name="Hua S.X."/>
        </authorList>
    </citation>
    <scope>NUCLEOTIDE SEQUENCE [LARGE SCALE GENOMIC DNA]</scope>
    <source>
        <strain evidence="1 2">F 1598</strain>
    </source>
</reference>
<name>A0A0C3G0S6_PILCF</name>
<protein>
    <submittedName>
        <fullName evidence="1">Uncharacterized protein</fullName>
    </submittedName>
</protein>
<reference evidence="2" key="2">
    <citation type="submission" date="2015-01" db="EMBL/GenBank/DDBJ databases">
        <title>Evolutionary Origins and Diversification of the Mycorrhizal Mutualists.</title>
        <authorList>
            <consortium name="DOE Joint Genome Institute"/>
            <consortium name="Mycorrhizal Genomics Consortium"/>
            <person name="Kohler A."/>
            <person name="Kuo A."/>
            <person name="Nagy L.G."/>
            <person name="Floudas D."/>
            <person name="Copeland A."/>
            <person name="Barry K.W."/>
            <person name="Cichocki N."/>
            <person name="Veneault-Fourrey C."/>
            <person name="LaButti K."/>
            <person name="Lindquist E.A."/>
            <person name="Lipzen A."/>
            <person name="Lundell T."/>
            <person name="Morin E."/>
            <person name="Murat C."/>
            <person name="Riley R."/>
            <person name="Ohm R."/>
            <person name="Sun H."/>
            <person name="Tunlid A."/>
            <person name="Henrissat B."/>
            <person name="Grigoriev I.V."/>
            <person name="Hibbett D.S."/>
            <person name="Martin F."/>
        </authorList>
    </citation>
    <scope>NUCLEOTIDE SEQUENCE [LARGE SCALE GENOMIC DNA]</scope>
    <source>
        <strain evidence="2">F 1598</strain>
    </source>
</reference>
<dbReference type="InParanoid" id="A0A0C3G0S6"/>
<keyword evidence="2" id="KW-1185">Reference proteome</keyword>
<dbReference type="Proteomes" id="UP000054166">
    <property type="component" value="Unassembled WGS sequence"/>
</dbReference>